<evidence type="ECO:0000313" key="5">
    <source>
        <dbReference type="Proteomes" id="UP000618382"/>
    </source>
</evidence>
<evidence type="ECO:0000259" key="1">
    <source>
        <dbReference type="Pfam" id="PF18029"/>
    </source>
</evidence>
<dbReference type="InterPro" id="IPR029068">
    <property type="entry name" value="Glyas_Bleomycin-R_OHBP_Dase"/>
</dbReference>
<reference evidence="2 5" key="2">
    <citation type="submission" date="2021-01" db="EMBL/GenBank/DDBJ databases">
        <title>Whole genome shotgun sequence of Cellulomonas oligotrophica NBRC 109435.</title>
        <authorList>
            <person name="Komaki H."/>
            <person name="Tamura T."/>
        </authorList>
    </citation>
    <scope>NUCLEOTIDE SEQUENCE [LARGE SCALE GENOMIC DNA]</scope>
    <source>
        <strain evidence="2 5">NBRC 109435</strain>
    </source>
</reference>
<evidence type="ECO:0000313" key="3">
    <source>
        <dbReference type="EMBL" id="NYD87874.1"/>
    </source>
</evidence>
<dbReference type="Proteomes" id="UP000618382">
    <property type="component" value="Unassembled WGS sequence"/>
</dbReference>
<feature type="domain" description="Glyoxalase-like" evidence="1">
    <location>
        <begin position="10"/>
        <end position="108"/>
    </location>
</feature>
<keyword evidence="5" id="KW-1185">Reference proteome</keyword>
<evidence type="ECO:0000313" key="2">
    <source>
        <dbReference type="EMBL" id="GIG32919.1"/>
    </source>
</evidence>
<dbReference type="EMBL" id="JACCBK010000001">
    <property type="protein sequence ID" value="NYD87874.1"/>
    <property type="molecule type" value="Genomic_DNA"/>
</dbReference>
<dbReference type="SUPFAM" id="SSF54593">
    <property type="entry name" value="Glyoxalase/Bleomycin resistance protein/Dihydroxybiphenyl dioxygenase"/>
    <property type="match status" value="1"/>
</dbReference>
<gene>
    <name evidence="3" type="ORF">BKA21_003423</name>
    <name evidence="2" type="ORF">Col01nite_20780</name>
</gene>
<dbReference type="RefSeq" id="WP_140460182.1">
    <property type="nucleotide sequence ID" value="NZ_BAABFI010000013.1"/>
</dbReference>
<dbReference type="Pfam" id="PF18029">
    <property type="entry name" value="Glyoxalase_6"/>
    <property type="match status" value="2"/>
</dbReference>
<sequence>MAVVWTTAFLDLPAPVHAVATEFWRAVTGGTVSSSRGEDDQFATLLPPDGDAYLAVQRLGDAPRVHLDLHVDDVAHEADRAVTLGADVVLRADHVVLRSPGGFVLCLVPDRGERTRPAPVPDGHGAVLVDQVSLDVPAGGRAGELDFWSAFTRWPARTGSRPEMTVLDRPAGMPLRLMLHELGADDPREVVTAHLDLACGPDVEQVAAHHVALGAARVAPGHGWTVLRDPAGAVYCLTGRDPVTGLVRP</sequence>
<dbReference type="CDD" id="cd06587">
    <property type="entry name" value="VOC"/>
    <property type="match status" value="1"/>
</dbReference>
<dbReference type="InterPro" id="IPR041581">
    <property type="entry name" value="Glyoxalase_6"/>
</dbReference>
<name>A0A7Y9K0G7_9CELL</name>
<feature type="domain" description="Glyoxalase-like" evidence="1">
    <location>
        <begin position="141"/>
        <end position="238"/>
    </location>
</feature>
<comment type="caution">
    <text evidence="3">The sequence shown here is derived from an EMBL/GenBank/DDBJ whole genome shotgun (WGS) entry which is preliminary data.</text>
</comment>
<organism evidence="3 4">
    <name type="scientific">Cellulomonas oligotrophica</name>
    <dbReference type="NCBI Taxonomy" id="931536"/>
    <lineage>
        <taxon>Bacteria</taxon>
        <taxon>Bacillati</taxon>
        <taxon>Actinomycetota</taxon>
        <taxon>Actinomycetes</taxon>
        <taxon>Micrococcales</taxon>
        <taxon>Cellulomonadaceae</taxon>
        <taxon>Cellulomonas</taxon>
    </lineage>
</organism>
<dbReference type="PANTHER" id="PTHR35908">
    <property type="entry name" value="HYPOTHETICAL FUSION PROTEIN"/>
    <property type="match status" value="1"/>
</dbReference>
<evidence type="ECO:0000313" key="4">
    <source>
        <dbReference type="Proteomes" id="UP000577956"/>
    </source>
</evidence>
<dbReference type="EMBL" id="BONN01000005">
    <property type="protein sequence ID" value="GIG32919.1"/>
    <property type="molecule type" value="Genomic_DNA"/>
</dbReference>
<dbReference type="PANTHER" id="PTHR35908:SF1">
    <property type="entry name" value="CONSERVED PROTEIN"/>
    <property type="match status" value="1"/>
</dbReference>
<dbReference type="Gene3D" id="3.10.180.10">
    <property type="entry name" value="2,3-Dihydroxybiphenyl 1,2-Dioxygenase, domain 1"/>
    <property type="match status" value="2"/>
</dbReference>
<accession>A0A7Y9K0G7</accession>
<protein>
    <recommendedName>
        <fullName evidence="1">Glyoxalase-like domain-containing protein</fullName>
    </recommendedName>
</protein>
<reference evidence="3 4" key="1">
    <citation type="submission" date="2020-07" db="EMBL/GenBank/DDBJ databases">
        <title>Sequencing the genomes of 1000 actinobacteria strains.</title>
        <authorList>
            <person name="Klenk H.-P."/>
        </authorList>
    </citation>
    <scope>NUCLEOTIDE SEQUENCE [LARGE SCALE GENOMIC DNA]</scope>
    <source>
        <strain evidence="3 4">DSM 24482</strain>
    </source>
</reference>
<dbReference type="AlphaFoldDB" id="A0A7Y9K0G7"/>
<proteinExistence type="predicted"/>
<dbReference type="Proteomes" id="UP000577956">
    <property type="component" value="Unassembled WGS sequence"/>
</dbReference>